<dbReference type="InterPro" id="IPR038726">
    <property type="entry name" value="PDDEXK_AddAB-type"/>
</dbReference>
<feature type="domain" description="PD-(D/E)XK endonuclease-like" evidence="1">
    <location>
        <begin position="765"/>
        <end position="1002"/>
    </location>
</feature>
<evidence type="ECO:0000313" key="2">
    <source>
        <dbReference type="EMBL" id="MBW8268899.1"/>
    </source>
</evidence>
<dbReference type="Proteomes" id="UP001519924">
    <property type="component" value="Unassembled WGS sequence"/>
</dbReference>
<keyword evidence="3" id="KW-1185">Reference proteome</keyword>
<protein>
    <submittedName>
        <fullName evidence="2">Double-strand break repair protein AddB</fullName>
    </submittedName>
</protein>
<dbReference type="InterPro" id="IPR011604">
    <property type="entry name" value="PDDEXK-like_dom_sf"/>
</dbReference>
<comment type="caution">
    <text evidence="2">The sequence shown here is derived from an EMBL/GenBank/DDBJ whole genome shotgun (WGS) entry which is preliminary data.</text>
</comment>
<dbReference type="SUPFAM" id="SSF52540">
    <property type="entry name" value="P-loop containing nucleoside triphosphate hydrolases"/>
    <property type="match status" value="1"/>
</dbReference>
<gene>
    <name evidence="2" type="primary">addB</name>
    <name evidence="2" type="ORF">K1J50_05310</name>
</gene>
<dbReference type="NCBIfam" id="TIGR02786">
    <property type="entry name" value="addB_alphas"/>
    <property type="match status" value="1"/>
</dbReference>
<dbReference type="EMBL" id="JAHZUY010000007">
    <property type="protein sequence ID" value="MBW8268899.1"/>
    <property type="molecule type" value="Genomic_DNA"/>
</dbReference>
<evidence type="ECO:0000259" key="1">
    <source>
        <dbReference type="Pfam" id="PF12705"/>
    </source>
</evidence>
<proteinExistence type="predicted"/>
<organism evidence="2 3">
    <name type="scientific">Caldovatus aquaticus</name>
    <dbReference type="NCBI Taxonomy" id="2865671"/>
    <lineage>
        <taxon>Bacteria</taxon>
        <taxon>Pseudomonadati</taxon>
        <taxon>Pseudomonadota</taxon>
        <taxon>Alphaproteobacteria</taxon>
        <taxon>Acetobacterales</taxon>
        <taxon>Roseomonadaceae</taxon>
        <taxon>Caldovatus</taxon>
    </lineage>
</organism>
<dbReference type="InterPro" id="IPR027417">
    <property type="entry name" value="P-loop_NTPase"/>
</dbReference>
<accession>A0ABS7EZX9</accession>
<dbReference type="InterPro" id="IPR014153">
    <property type="entry name" value="Ds_break_AddB"/>
</dbReference>
<dbReference type="Gene3D" id="3.90.320.10">
    <property type="match status" value="1"/>
</dbReference>
<dbReference type="Pfam" id="PF12705">
    <property type="entry name" value="PDDEXK_1"/>
    <property type="match status" value="1"/>
</dbReference>
<evidence type="ECO:0000313" key="3">
    <source>
        <dbReference type="Proteomes" id="UP001519924"/>
    </source>
</evidence>
<reference evidence="2 3" key="1">
    <citation type="submission" date="2021-08" db="EMBL/GenBank/DDBJ databases">
        <title>Caldovatus sediminis gen. nov., sp. nov., a moderately thermophilic bacterium isolated from a hot spring.</title>
        <authorList>
            <person name="Hu C.-J."/>
            <person name="Li W.-J."/>
            <person name="Xian W.-D."/>
        </authorList>
    </citation>
    <scope>NUCLEOTIDE SEQUENCE [LARGE SCALE GENOMIC DNA]</scope>
    <source>
        <strain evidence="2 3">SYSU G05006</strain>
    </source>
</reference>
<sequence length="1050" mass="112200">MRLYDIPAHLPFLDCLAAGVLRLHEDEEPGALARATILLPTRRSARALREAFLRLAVTQPARGAGGPGRPEDADRAMLLPRMRALAGLSTEDADELALPVLLDLPPAVEPLRRQSVLTGFVMRLPQRHGGPATPEQAWGLAGALATLLDEIALEERDLGMLATVSPELFADRWLDRLARLVPEEHARHWQITLTFLRGVVAQWNGWLREQGLLDVGVRRVKALQAQAEAWERDPPEHWVIAAGIGVGGTIPAAAALLEVVAQLPRGAVVLHGVDRRTRGEVWDAIKNAPTHPFCSQARLLEAIGAEQDRIRTWPGCERVTRRAAPERRPELLGMALRPPEGMSAWTRREPEHWRPGLDGLSLLAAPDAQQEAVAIALLLREALEDPRARAALVTPDRDLARRVSAELARHGIVADDSAGEPLAETPAGAFLRLVARMVAERFAPVPLLSVLKHPLCAGGMERGAWLAAARLLERRVLRGPRPAPGVEGLRDATSAVLRGERDAEALAQANALLEALARALGGFTALEDAPARPPGDLLAAHLAAAEALAATETEPGGLRLYAGEEGEPLACHLAALAPAFAELPPIAPSAYPALFDAALAGVAARSVRASKGRDGGPHPRVEILGLLEARLLSFDRVVLGALDESVWPLATDPGPWMSRPMRKAFGLPEPEARIGRVCADFLLTACAAPTAVLTRAAKRGGSPTVPARWLTRIETFLAGQGGLALPASPAAAWAAQLDQPARVAPCERPAPRPPLAARPTELPLSDVATLLADPYAIYARRVLKLFPLDALEADVGRAEYGTLVHAALAHFIHRLDDARAWPGEATARQWFAEAAEAALAQAGAPPSLAAFWRPRLARIGDFVVAQEAPRRAANAIRRSLVEAEGRIILARRGDRAVTLIARADRIDEQADGRLVVVDYKTGKLPKAAAVEDGSQPQLPLEAAMALRGAFRGLPPRPVERLEYWRVSGGPDAGEVQGVRAGAAEVEELAERSLAAAAALAERFLLRGDTAFPSHPHPGRPSRSGDYDHLARVAEWAGAEDAGAEGSGGAP</sequence>
<name>A0ABS7EZX9_9PROT</name>